<evidence type="ECO:0000313" key="2">
    <source>
        <dbReference type="EMBL" id="TNN25994.1"/>
    </source>
</evidence>
<gene>
    <name evidence="2" type="ORF">EYF80_063870</name>
</gene>
<feature type="region of interest" description="Disordered" evidence="1">
    <location>
        <begin position="1"/>
        <end position="107"/>
    </location>
</feature>
<reference evidence="2 3" key="1">
    <citation type="submission" date="2019-03" db="EMBL/GenBank/DDBJ databases">
        <title>First draft genome of Liparis tanakae, snailfish: a comprehensive survey of snailfish specific genes.</title>
        <authorList>
            <person name="Kim W."/>
            <person name="Song I."/>
            <person name="Jeong J.-H."/>
            <person name="Kim D."/>
            <person name="Kim S."/>
            <person name="Ryu S."/>
            <person name="Song J.Y."/>
            <person name="Lee S.K."/>
        </authorList>
    </citation>
    <scope>NUCLEOTIDE SEQUENCE [LARGE SCALE GENOMIC DNA]</scope>
    <source>
        <tissue evidence="2">Muscle</tissue>
    </source>
</reference>
<proteinExistence type="predicted"/>
<organism evidence="2 3">
    <name type="scientific">Liparis tanakae</name>
    <name type="common">Tanaka's snailfish</name>
    <dbReference type="NCBI Taxonomy" id="230148"/>
    <lineage>
        <taxon>Eukaryota</taxon>
        <taxon>Metazoa</taxon>
        <taxon>Chordata</taxon>
        <taxon>Craniata</taxon>
        <taxon>Vertebrata</taxon>
        <taxon>Euteleostomi</taxon>
        <taxon>Actinopterygii</taxon>
        <taxon>Neopterygii</taxon>
        <taxon>Teleostei</taxon>
        <taxon>Neoteleostei</taxon>
        <taxon>Acanthomorphata</taxon>
        <taxon>Eupercaria</taxon>
        <taxon>Perciformes</taxon>
        <taxon>Cottioidei</taxon>
        <taxon>Cottales</taxon>
        <taxon>Liparidae</taxon>
        <taxon>Liparis</taxon>
    </lineage>
</organism>
<feature type="compositionally biased region" description="Low complexity" evidence="1">
    <location>
        <begin position="1"/>
        <end position="10"/>
    </location>
</feature>
<feature type="compositionally biased region" description="Basic and acidic residues" evidence="1">
    <location>
        <begin position="31"/>
        <end position="53"/>
    </location>
</feature>
<sequence length="107" mass="12352">MMRKTSSQSSTDEEEQPNMADAPLARRPRGAHADGNKQSREHGARRKSSEGEHTYLSSGVWAAMRERRLLSARGHPDRLRERRRGGGGEEEEEEEEEEERRRRREPG</sequence>
<evidence type="ECO:0000256" key="1">
    <source>
        <dbReference type="SAM" id="MobiDB-lite"/>
    </source>
</evidence>
<protein>
    <submittedName>
        <fullName evidence="2">Uncharacterized protein</fullName>
    </submittedName>
</protein>
<dbReference type="AlphaFoldDB" id="A0A4Z2EBR8"/>
<evidence type="ECO:0000313" key="3">
    <source>
        <dbReference type="Proteomes" id="UP000314294"/>
    </source>
</evidence>
<dbReference type="Proteomes" id="UP000314294">
    <property type="component" value="Unassembled WGS sequence"/>
</dbReference>
<comment type="caution">
    <text evidence="2">The sequence shown here is derived from an EMBL/GenBank/DDBJ whole genome shotgun (WGS) entry which is preliminary data.</text>
</comment>
<name>A0A4Z2EBR8_9TELE</name>
<feature type="compositionally biased region" description="Acidic residues" evidence="1">
    <location>
        <begin position="88"/>
        <end position="98"/>
    </location>
</feature>
<dbReference type="EMBL" id="SRLO01011195">
    <property type="protein sequence ID" value="TNN25994.1"/>
    <property type="molecule type" value="Genomic_DNA"/>
</dbReference>
<keyword evidence="3" id="KW-1185">Reference proteome</keyword>
<accession>A0A4Z2EBR8</accession>
<feature type="compositionally biased region" description="Basic and acidic residues" evidence="1">
    <location>
        <begin position="64"/>
        <end position="87"/>
    </location>
</feature>
<dbReference type="OrthoDB" id="10688039at2759"/>